<comment type="caution">
    <text evidence="3">The sequence shown here is derived from an EMBL/GenBank/DDBJ whole genome shotgun (WGS) entry which is preliminary data.</text>
</comment>
<organism evidence="3 4">
    <name type="scientific">Synchytrium endobioticum</name>
    <dbReference type="NCBI Taxonomy" id="286115"/>
    <lineage>
        <taxon>Eukaryota</taxon>
        <taxon>Fungi</taxon>
        <taxon>Fungi incertae sedis</taxon>
        <taxon>Chytridiomycota</taxon>
        <taxon>Chytridiomycota incertae sedis</taxon>
        <taxon>Chytridiomycetes</taxon>
        <taxon>Synchytriales</taxon>
        <taxon>Synchytriaceae</taxon>
        <taxon>Synchytrium</taxon>
    </lineage>
</organism>
<proteinExistence type="predicted"/>
<accession>A0A507CLH5</accession>
<reference evidence="3 4" key="1">
    <citation type="journal article" date="2019" name="Sci. Rep.">
        <title>Comparative genomics of chytrid fungi reveal insights into the obligate biotrophic and pathogenic lifestyle of Synchytrium endobioticum.</title>
        <authorList>
            <person name="van de Vossenberg B.T.L.H."/>
            <person name="Warris S."/>
            <person name="Nguyen H.D.T."/>
            <person name="van Gent-Pelzer M.P.E."/>
            <person name="Joly D.L."/>
            <person name="van de Geest H.C."/>
            <person name="Bonants P.J.M."/>
            <person name="Smith D.S."/>
            <person name="Levesque C.A."/>
            <person name="van der Lee T.A.J."/>
        </authorList>
    </citation>
    <scope>NUCLEOTIDE SEQUENCE [LARGE SCALE GENOMIC DNA]</scope>
    <source>
        <strain evidence="3 4">LEV6574</strain>
    </source>
</reference>
<name>A0A507CLH5_9FUNG</name>
<dbReference type="InterPro" id="IPR032436">
    <property type="entry name" value="URB1_C"/>
</dbReference>
<evidence type="ECO:0000259" key="2">
    <source>
        <dbReference type="Pfam" id="PF16201"/>
    </source>
</evidence>
<evidence type="ECO:0000313" key="3">
    <source>
        <dbReference type="EMBL" id="TPX38943.1"/>
    </source>
</evidence>
<dbReference type="SUPFAM" id="SSF48371">
    <property type="entry name" value="ARM repeat"/>
    <property type="match status" value="1"/>
</dbReference>
<dbReference type="PANTHER" id="PTHR13500:SF0">
    <property type="entry name" value="NUCLEOLAR PRE-RIBOSOMAL-ASSOCIATED PROTEIN 1"/>
    <property type="match status" value="1"/>
</dbReference>
<dbReference type="GO" id="GO:0000466">
    <property type="term" value="P:maturation of 5.8S rRNA from tricistronic rRNA transcript (SSU-rRNA, 5.8S rRNA, LSU-rRNA)"/>
    <property type="evidence" value="ECO:0007669"/>
    <property type="project" value="TreeGrafter"/>
</dbReference>
<dbReference type="Pfam" id="PF11707">
    <property type="entry name" value="Npa1"/>
    <property type="match status" value="1"/>
</dbReference>
<dbReference type="AlphaFoldDB" id="A0A507CLH5"/>
<dbReference type="GO" id="GO:0005730">
    <property type="term" value="C:nucleolus"/>
    <property type="evidence" value="ECO:0007669"/>
    <property type="project" value="TreeGrafter"/>
</dbReference>
<dbReference type="GO" id="GO:0000463">
    <property type="term" value="P:maturation of LSU-rRNA from tricistronic rRNA transcript (SSU-rRNA, 5.8S rRNA, LSU-rRNA)"/>
    <property type="evidence" value="ECO:0007669"/>
    <property type="project" value="TreeGrafter"/>
</dbReference>
<dbReference type="VEuPathDB" id="FungiDB:SeMB42_g07051"/>
<dbReference type="EMBL" id="QEAM01000540">
    <property type="protein sequence ID" value="TPX38943.1"/>
    <property type="molecule type" value="Genomic_DNA"/>
</dbReference>
<gene>
    <name evidence="3" type="ORF">SeLEV6574_g07500</name>
</gene>
<dbReference type="Proteomes" id="UP000320475">
    <property type="component" value="Unassembled WGS sequence"/>
</dbReference>
<evidence type="ECO:0000313" key="4">
    <source>
        <dbReference type="Proteomes" id="UP000320475"/>
    </source>
</evidence>
<feature type="domain" description="URB1 N-terminal" evidence="1">
    <location>
        <begin position="77"/>
        <end position="412"/>
    </location>
</feature>
<protein>
    <recommendedName>
        <fullName evidence="5">Nucleolar pre-ribosomal-associated protein 1 C-terminal domain-containing protein</fullName>
    </recommendedName>
</protein>
<dbReference type="OrthoDB" id="72892at2759"/>
<dbReference type="Pfam" id="PF16201">
    <property type="entry name" value="NopRA1"/>
    <property type="match status" value="1"/>
</dbReference>
<evidence type="ECO:0008006" key="5">
    <source>
        <dbReference type="Google" id="ProtNLM"/>
    </source>
</evidence>
<dbReference type="InterPro" id="IPR039844">
    <property type="entry name" value="URB1"/>
</dbReference>
<feature type="domain" description="URB1 C-terminal" evidence="2">
    <location>
        <begin position="1002"/>
        <end position="1189"/>
    </location>
</feature>
<dbReference type="InterPro" id="IPR021714">
    <property type="entry name" value="URB1_N"/>
</dbReference>
<dbReference type="PANTHER" id="PTHR13500">
    <property type="entry name" value="NUCLEOLAR PRERIBOSOMAL-ASSOCIATED PROTEIN 1"/>
    <property type="match status" value="1"/>
</dbReference>
<sequence>MPPEKPPPTPATDAPEPPLSFQELATILASDNVQVLHHGLRRFTISCSRIVKALVDSKVSAEADLLRDYLHLSPDASDLFRIWDWLQEHQISKLETYIPTILSYLIPAARMVMDSKSAAITIAKQVPHPSYMKCIQRGLASGKHNVEQAMLKLLVAVTSAGVLVAKDVFANFHFNMKLLPSFLEVRRWQASTEKTLPQLKRVEDVRTLYIEFILAFLEHGDGTVKKAILETKDLVSSIVKVLSTDSYQMVDHVLTVFRRDLFDSKDIPRSVKTAFFNNHILEQLSKLYTRKEIIPDQTSTIAHLAHQFFRHICTNPGTGICSPTNGWYPARIEDLVTVIHSTAFGSAPKNPIGTIQNKTLSRFLTCLKPAQDPLQAQLVLDIFQACPELVSVYWHSTSIPAFDPRPSSKWLGLMSLTTKIISLPIPQFDSSVPPPVITTCNNILPPPFSRTFISRGLQHAISVVRYTTAAVLALSLHKLGAIQDMARKSAELGSPTLWKDWMNAIHDEIRTRIPDFQTVIKMHHEATCNLPVKVDALGDVSIDAEEEASKRLLCISLKLFREYGNQLPGVVAESRFDYGKLVPNDLSVLPADLAQALIAVLCDVPSSFKWWHKASANSNTSNNNREISYLAIFLNLYIHPDIPQPVKQSTRRLLGNLLTNCFLFQNHSTEASILISCLDELSTSQQANAVKYIDMALGQGMKDMYPVAELFQETIQNAESGMSAIELRSSGAKGRDAGKLPVAPGVVCLASYYGSGVDHAGQSNGHSEDDFLVLYMTKVFRLTQSCVSYMIEIIKLIKDENVKIRLTQMIEPYRENGMDIDMILPAKKKSKTSHASVSNTTSDGLPDVMDTSANVAENVPSEIRSPPDIATEVKVHHDLLQSLLQNPSRNCKIGHVPTLIEAYKATTGASDLVIREIFELYESSGISLSSNLLNWSPTGSWMSGLDGALMDKSIRHFNVTNVYSDGDAVMYDPLFVLSAMAAQVEEGPLTELRRVVECGAAGFAVMCLCSLDESLRQIAGYALSGFREALEGASFKEVDQIKLVLDGLRNAIPNESYRVCSISALFVALSLPIMLAPANKLFPLVNKFWLQRAIVDLEDIPMFYELFFSASDDCRKERAWMLRLLVNGLKTEADYNVYRKRHVFDHLFGYFSSPVCDANSQKLILELLNRTTSFPSVVKELVYKSGLTSFIHALVMMPQLLRSPASSSPLIPNVLKNVMGCIDEPRMVFMPTVLTLEVKEHM</sequence>
<dbReference type="InterPro" id="IPR016024">
    <property type="entry name" value="ARM-type_fold"/>
</dbReference>
<evidence type="ECO:0000259" key="1">
    <source>
        <dbReference type="Pfam" id="PF11707"/>
    </source>
</evidence>